<dbReference type="RefSeq" id="XP_005783908.1">
    <property type="nucleotide sequence ID" value="XM_005783851.1"/>
</dbReference>
<keyword evidence="1" id="KW-0472">Membrane</keyword>
<sequence length="139" mass="14926">MIIYRKSLMGLALLWKCNGSALPRALIPAIFSSAVAVFFELYVFCYITAFALVFRTNTAYARYWEARLACATMASKWGDAAAMALAAAQAASPPVTHSSPLVGSLLGAWREPLDAGAQLHLRPPGRSCLWPGTARPPPA</sequence>
<reference evidence="3" key="1">
    <citation type="journal article" date="2013" name="Nature">
        <title>Pan genome of the phytoplankton Emiliania underpins its global distribution.</title>
        <authorList>
            <person name="Read B.A."/>
            <person name="Kegel J."/>
            <person name="Klute M.J."/>
            <person name="Kuo A."/>
            <person name="Lefebvre S.C."/>
            <person name="Maumus F."/>
            <person name="Mayer C."/>
            <person name="Miller J."/>
            <person name="Monier A."/>
            <person name="Salamov A."/>
            <person name="Young J."/>
            <person name="Aguilar M."/>
            <person name="Claverie J.M."/>
            <person name="Frickenhaus S."/>
            <person name="Gonzalez K."/>
            <person name="Herman E.K."/>
            <person name="Lin Y.C."/>
            <person name="Napier J."/>
            <person name="Ogata H."/>
            <person name="Sarno A.F."/>
            <person name="Shmutz J."/>
            <person name="Schroeder D."/>
            <person name="de Vargas C."/>
            <person name="Verret F."/>
            <person name="von Dassow P."/>
            <person name="Valentin K."/>
            <person name="Van de Peer Y."/>
            <person name="Wheeler G."/>
            <person name="Dacks J.B."/>
            <person name="Delwiche C.F."/>
            <person name="Dyhrman S.T."/>
            <person name="Glockner G."/>
            <person name="John U."/>
            <person name="Richards T."/>
            <person name="Worden A.Z."/>
            <person name="Zhang X."/>
            <person name="Grigoriev I.V."/>
            <person name="Allen A.E."/>
            <person name="Bidle K."/>
            <person name="Borodovsky M."/>
            <person name="Bowler C."/>
            <person name="Brownlee C."/>
            <person name="Cock J.M."/>
            <person name="Elias M."/>
            <person name="Gladyshev V.N."/>
            <person name="Groth M."/>
            <person name="Guda C."/>
            <person name="Hadaegh A."/>
            <person name="Iglesias-Rodriguez M.D."/>
            <person name="Jenkins J."/>
            <person name="Jones B.M."/>
            <person name="Lawson T."/>
            <person name="Leese F."/>
            <person name="Lindquist E."/>
            <person name="Lobanov A."/>
            <person name="Lomsadze A."/>
            <person name="Malik S.B."/>
            <person name="Marsh M.E."/>
            <person name="Mackinder L."/>
            <person name="Mock T."/>
            <person name="Mueller-Roeber B."/>
            <person name="Pagarete A."/>
            <person name="Parker M."/>
            <person name="Probert I."/>
            <person name="Quesneville H."/>
            <person name="Raines C."/>
            <person name="Rensing S.A."/>
            <person name="Riano-Pachon D.M."/>
            <person name="Richier S."/>
            <person name="Rokitta S."/>
            <person name="Shiraiwa Y."/>
            <person name="Soanes D.M."/>
            <person name="van der Giezen M."/>
            <person name="Wahlund T.M."/>
            <person name="Williams B."/>
            <person name="Wilson W."/>
            <person name="Wolfe G."/>
            <person name="Wurch L.L."/>
        </authorList>
    </citation>
    <scope>NUCLEOTIDE SEQUENCE</scope>
</reference>
<dbReference type="AlphaFoldDB" id="A0A0D3K6U4"/>
<dbReference type="PaxDb" id="2903-EOD31479"/>
<dbReference type="GO" id="GO:0005254">
    <property type="term" value="F:chloride channel activity"/>
    <property type="evidence" value="ECO:0007669"/>
    <property type="project" value="InterPro"/>
</dbReference>
<proteinExistence type="predicted"/>
<dbReference type="GeneID" id="17276752"/>
<evidence type="ECO:0000313" key="2">
    <source>
        <dbReference type="EnsemblProtists" id="EOD31479"/>
    </source>
</evidence>
<keyword evidence="1" id="KW-0812">Transmembrane</keyword>
<dbReference type="EnsemblProtists" id="EOD31479">
    <property type="protein sequence ID" value="EOD31479"/>
    <property type="gene ID" value="EMIHUDRAFT_231879"/>
</dbReference>
<accession>A0A0D3K6U4</accession>
<organism evidence="2 3">
    <name type="scientific">Emiliania huxleyi (strain CCMP1516)</name>
    <dbReference type="NCBI Taxonomy" id="280463"/>
    <lineage>
        <taxon>Eukaryota</taxon>
        <taxon>Haptista</taxon>
        <taxon>Haptophyta</taxon>
        <taxon>Prymnesiophyceae</taxon>
        <taxon>Isochrysidales</taxon>
        <taxon>Noelaerhabdaceae</taxon>
        <taxon>Emiliania</taxon>
    </lineage>
</organism>
<keyword evidence="3" id="KW-1185">Reference proteome</keyword>
<protein>
    <submittedName>
        <fullName evidence="2">Uncharacterized protein</fullName>
    </submittedName>
</protein>
<keyword evidence="1" id="KW-1133">Transmembrane helix</keyword>
<reference evidence="2" key="2">
    <citation type="submission" date="2024-10" db="UniProtKB">
        <authorList>
            <consortium name="EnsemblProtists"/>
        </authorList>
    </citation>
    <scope>IDENTIFICATION</scope>
</reference>
<evidence type="ECO:0000313" key="3">
    <source>
        <dbReference type="Proteomes" id="UP000013827"/>
    </source>
</evidence>
<dbReference type="HOGENOM" id="CLU_1848855_0_0_1"/>
<dbReference type="KEGG" id="ehx:EMIHUDRAFT_231879"/>
<name>A0A0D3K6U4_EMIH1</name>
<feature type="transmembrane region" description="Helical" evidence="1">
    <location>
        <begin position="29"/>
        <end position="54"/>
    </location>
</feature>
<dbReference type="Proteomes" id="UP000013827">
    <property type="component" value="Unassembled WGS sequence"/>
</dbReference>
<evidence type="ECO:0000256" key="1">
    <source>
        <dbReference type="SAM" id="Phobius"/>
    </source>
</evidence>